<accession>A0A6A4SAV5</accession>
<comment type="caution">
    <text evidence="2">The sequence shown here is derived from an EMBL/GenBank/DDBJ whole genome shotgun (WGS) entry which is preliminary data.</text>
</comment>
<dbReference type="Proteomes" id="UP000438429">
    <property type="component" value="Unassembled WGS sequence"/>
</dbReference>
<dbReference type="EMBL" id="VEVO01000015">
    <property type="protein sequence ID" value="KAF0030337.1"/>
    <property type="molecule type" value="Genomic_DNA"/>
</dbReference>
<evidence type="ECO:0000256" key="1">
    <source>
        <dbReference type="SAM" id="MobiDB-lite"/>
    </source>
</evidence>
<dbReference type="AlphaFoldDB" id="A0A6A4SAV5"/>
<sequence>MGKSVARRGSDSSGQTLGEEGGKKVSEALTPASVHELCVENRKEKKREASNGSCVCVQTHSHPGNIEAAGF</sequence>
<organism evidence="2 3">
    <name type="scientific">Scophthalmus maximus</name>
    <name type="common">Turbot</name>
    <name type="synonym">Psetta maxima</name>
    <dbReference type="NCBI Taxonomy" id="52904"/>
    <lineage>
        <taxon>Eukaryota</taxon>
        <taxon>Metazoa</taxon>
        <taxon>Chordata</taxon>
        <taxon>Craniata</taxon>
        <taxon>Vertebrata</taxon>
        <taxon>Euteleostomi</taxon>
        <taxon>Actinopterygii</taxon>
        <taxon>Neopterygii</taxon>
        <taxon>Teleostei</taxon>
        <taxon>Neoteleostei</taxon>
        <taxon>Acanthomorphata</taxon>
        <taxon>Carangaria</taxon>
        <taxon>Pleuronectiformes</taxon>
        <taxon>Pleuronectoidei</taxon>
        <taxon>Scophthalmidae</taxon>
        <taxon>Scophthalmus</taxon>
    </lineage>
</organism>
<feature type="compositionally biased region" description="Polar residues" evidence="1">
    <location>
        <begin position="50"/>
        <end position="62"/>
    </location>
</feature>
<evidence type="ECO:0000313" key="3">
    <source>
        <dbReference type="Proteomes" id="UP000438429"/>
    </source>
</evidence>
<gene>
    <name evidence="2" type="ORF">F2P81_017068</name>
</gene>
<name>A0A6A4SAV5_SCOMX</name>
<protein>
    <submittedName>
        <fullName evidence="2">Uncharacterized protein</fullName>
    </submittedName>
</protein>
<feature type="region of interest" description="Disordered" evidence="1">
    <location>
        <begin position="1"/>
        <end position="71"/>
    </location>
</feature>
<evidence type="ECO:0000313" key="2">
    <source>
        <dbReference type="EMBL" id="KAF0030337.1"/>
    </source>
</evidence>
<proteinExistence type="predicted"/>
<reference evidence="2 3" key="1">
    <citation type="submission" date="2019-06" db="EMBL/GenBank/DDBJ databases">
        <title>Draft genomes of female and male turbot (Scophthalmus maximus).</title>
        <authorList>
            <person name="Xu H."/>
            <person name="Xu X.-W."/>
            <person name="Shao C."/>
            <person name="Chen S."/>
        </authorList>
    </citation>
    <scope>NUCLEOTIDE SEQUENCE [LARGE SCALE GENOMIC DNA]</scope>
    <source>
        <strain evidence="2">Ysfricsl-2016a</strain>
        <tissue evidence="2">Blood</tissue>
    </source>
</reference>
<feature type="compositionally biased region" description="Basic and acidic residues" evidence="1">
    <location>
        <begin position="37"/>
        <end position="49"/>
    </location>
</feature>